<comment type="caution">
    <text evidence="4">The sequence shown here is derived from an EMBL/GenBank/DDBJ whole genome shotgun (WGS) entry which is preliminary data.</text>
</comment>
<name>A0ABQ8UQZ4_9EUKA</name>
<evidence type="ECO:0000313" key="5">
    <source>
        <dbReference type="Proteomes" id="UP001141327"/>
    </source>
</evidence>
<feature type="compositionally biased region" description="Low complexity" evidence="3">
    <location>
        <begin position="91"/>
        <end position="104"/>
    </location>
</feature>
<dbReference type="PANTHER" id="PTHR13037">
    <property type="entry name" value="FORMIN"/>
    <property type="match status" value="1"/>
</dbReference>
<reference evidence="4" key="1">
    <citation type="journal article" date="2022" name="bioRxiv">
        <title>Genomics of Preaxostyla Flagellates Illuminates Evolutionary Transitions and the Path Towards Mitochondrial Loss.</title>
        <authorList>
            <person name="Novak L.V.F."/>
            <person name="Treitli S.C."/>
            <person name="Pyrih J."/>
            <person name="Halakuc P."/>
            <person name="Pipaliya S.V."/>
            <person name="Vacek V."/>
            <person name="Brzon O."/>
            <person name="Soukal P."/>
            <person name="Eme L."/>
            <person name="Dacks J.B."/>
            <person name="Karnkowska A."/>
            <person name="Elias M."/>
            <person name="Hampl V."/>
        </authorList>
    </citation>
    <scope>NUCLEOTIDE SEQUENCE</scope>
    <source>
        <strain evidence="4">RCP-MX</strain>
    </source>
</reference>
<evidence type="ECO:0000256" key="1">
    <source>
        <dbReference type="ARBA" id="ARBA00022581"/>
    </source>
</evidence>
<protein>
    <submittedName>
        <fullName evidence="4">Uncharacterized protein</fullName>
    </submittedName>
</protein>
<keyword evidence="5" id="KW-1185">Reference proteome</keyword>
<feature type="region of interest" description="Disordered" evidence="3">
    <location>
        <begin position="91"/>
        <end position="119"/>
    </location>
</feature>
<keyword evidence="1" id="KW-0945">Host-virus interaction</keyword>
<accession>A0ABQ8UQZ4</accession>
<keyword evidence="2" id="KW-0175">Coiled coil</keyword>
<feature type="coiled-coil region" evidence="2">
    <location>
        <begin position="26"/>
        <end position="53"/>
    </location>
</feature>
<evidence type="ECO:0000256" key="3">
    <source>
        <dbReference type="SAM" id="MobiDB-lite"/>
    </source>
</evidence>
<sequence>MSGEAAKGAENVVLLTKGLQLQGELIRVLEEKVRGKDKRIRELEDEVARLRGLLGMRGADSAEPPSSVSAAPITSMDSVAPPAAPAPLLTVSASTASSPPSTASPLPPSPAAQSANRPSPPILPPLVTLPPLSRLDVLWTLPLDETAAYLESSVVLTPPSADSAPNSSLLWLEPFLTARGLPLPTGDTVDKELLCQAWRRLCHLKETPAGDDAEAPSPLRDWAQEHQLLSLFQPRTPGAQWLQYVALATLHEEFARTVAHEAVAHARAQWITPSKPTAPVSFARGAIHFTAAACDPTRPSFLKAFARDLLGFSWLMDALLLPEEELRSVGPTRSLVGLPLVCVAEHGGWCYLAQCPGPVAQEDATCTADGEALVAHAAHIMNVQDFPSAAKPCPSTTGFLYPRGWGHLLPPLGAHSTHTGLLNAGTAHLRPEFVRTFRDPAHRGPGRTPLATHEPPPDQTQAALRLLAETVVPQCALALDALTAHGQLPEAALLRALPLLLHWQGCNLRYMPHVFLGCRRAAGRQLVTIEMLARALRQLLRASCSGMLDQVSPGPAQAEQAPRQAVVDLLNTVFGPPETRTSFWVDTLMPFLLRHYPLIPLEGPPVPLGADGSPPTGGGALARVMATFQAQMDTHRRQYREALVTHLGLTLNDPGQLRLLWGRLTDPEDSGSFFRISAGGGRAAAAEWEPLTIADVTLRPVRHESFLPHYWQARLVETLLSASASPQNDGGAGPVGGNPQAPGPSWRLLVDLTQAGLHAHPYSLVMMWAQGAGLRGMALGPILAAPPPALGDGAVGSPPLSAHDLGATLRQSLTVLRAAIRGHALFGAALAGLMEVLLGTALLALISPTPTPTPTPTPGSGSGADSPSPDARLVACAEGLRQALQLAQACPDQPAPVRRIQAGVLALVHILKADLDGARAVCGLMDKLMAREEPWRARATRGYWMLLVNMVASRLPDPTAPASQAQQRQQQQDALEIIRCHLAE</sequence>
<organism evidence="4 5">
    <name type="scientific">Paratrimastix pyriformis</name>
    <dbReference type="NCBI Taxonomy" id="342808"/>
    <lineage>
        <taxon>Eukaryota</taxon>
        <taxon>Metamonada</taxon>
        <taxon>Preaxostyla</taxon>
        <taxon>Paratrimastigidae</taxon>
        <taxon>Paratrimastix</taxon>
    </lineage>
</organism>
<evidence type="ECO:0000313" key="4">
    <source>
        <dbReference type="EMBL" id="KAJ4461575.1"/>
    </source>
</evidence>
<proteinExistence type="predicted"/>
<feature type="region of interest" description="Disordered" evidence="3">
    <location>
        <begin position="849"/>
        <end position="870"/>
    </location>
</feature>
<gene>
    <name evidence="4" type="ORF">PAPYR_2173</name>
</gene>
<evidence type="ECO:0000256" key="2">
    <source>
        <dbReference type="SAM" id="Coils"/>
    </source>
</evidence>
<dbReference type="PANTHER" id="PTHR13037:SF24">
    <property type="entry name" value="POLYCOMB PROTEIN PCL-RELATED"/>
    <property type="match status" value="1"/>
</dbReference>
<dbReference type="EMBL" id="JAPMOS010000007">
    <property type="protein sequence ID" value="KAJ4461575.1"/>
    <property type="molecule type" value="Genomic_DNA"/>
</dbReference>
<dbReference type="Proteomes" id="UP001141327">
    <property type="component" value="Unassembled WGS sequence"/>
</dbReference>